<reference evidence="2 3" key="1">
    <citation type="journal article" date="2014" name="BMC Genomics">
        <title>Genome sequencing of four Aureobasidium pullulans varieties: biotechnological potential, stress tolerance, and description of new species.</title>
        <authorList>
            <person name="Gostin Ar C."/>
            <person name="Ohm R.A."/>
            <person name="Kogej T."/>
            <person name="Sonjak S."/>
            <person name="Turk M."/>
            <person name="Zajc J."/>
            <person name="Zalar P."/>
            <person name="Grube M."/>
            <person name="Sun H."/>
            <person name="Han J."/>
            <person name="Sharma A."/>
            <person name="Chiniquy J."/>
            <person name="Ngan C.Y."/>
            <person name="Lipzen A."/>
            <person name="Barry K."/>
            <person name="Grigoriev I.V."/>
            <person name="Gunde-Cimerman N."/>
        </authorList>
    </citation>
    <scope>NUCLEOTIDE SEQUENCE [LARGE SCALE GENOMIC DNA]</scope>
    <source>
        <strain evidence="2 3">EXF-150</strain>
    </source>
</reference>
<feature type="region of interest" description="Disordered" evidence="1">
    <location>
        <begin position="1"/>
        <end position="30"/>
    </location>
</feature>
<organism evidence="2 3">
    <name type="scientific">Aureobasidium pullulans EXF-150</name>
    <dbReference type="NCBI Taxonomy" id="1043002"/>
    <lineage>
        <taxon>Eukaryota</taxon>
        <taxon>Fungi</taxon>
        <taxon>Dikarya</taxon>
        <taxon>Ascomycota</taxon>
        <taxon>Pezizomycotina</taxon>
        <taxon>Dothideomycetes</taxon>
        <taxon>Dothideomycetidae</taxon>
        <taxon>Dothideales</taxon>
        <taxon>Saccotheciaceae</taxon>
        <taxon>Aureobasidium</taxon>
    </lineage>
</organism>
<sequence>MAAPTATTETVPPEPEFRRSRRLQNLPPHQDVRVQEQTWNGVTIERHVLYDNERKNVIRPYAEKALNVNLENLHPGRIIKVVDAYPQTNLEVHPRDRDIGHTKLAGAIGAKFRYMIVVWRTFNGVAAVPLYTLKEAQMHEDRINEFVSITTNATWQGNTPWAGMPLLMKTNQAYQLEPNCYADLSRPHWVSKFEKIIDDVGHIDGGEFSKLIDLLEVKEMEYRIGAFDRFSTATLTELYEPQEAHVPKPKVRHRDDKTARMEKIRFTRV</sequence>
<evidence type="ECO:0000256" key="1">
    <source>
        <dbReference type="SAM" id="MobiDB-lite"/>
    </source>
</evidence>
<keyword evidence="3" id="KW-1185">Reference proteome</keyword>
<dbReference type="Proteomes" id="UP000030706">
    <property type="component" value="Unassembled WGS sequence"/>
</dbReference>
<dbReference type="RefSeq" id="XP_029766313.1">
    <property type="nucleotide sequence ID" value="XM_029908236.1"/>
</dbReference>
<dbReference type="AlphaFoldDB" id="A0A074YTJ6"/>
<feature type="compositionally biased region" description="Low complexity" evidence="1">
    <location>
        <begin position="1"/>
        <end position="11"/>
    </location>
</feature>
<protein>
    <submittedName>
        <fullName evidence="2">Uncharacterized protein</fullName>
    </submittedName>
</protein>
<dbReference type="HOGENOM" id="CLU_997421_0_0_1"/>
<evidence type="ECO:0000313" key="3">
    <source>
        <dbReference type="Proteomes" id="UP000030706"/>
    </source>
</evidence>
<dbReference type="GeneID" id="40750542"/>
<dbReference type="OrthoDB" id="3915676at2759"/>
<evidence type="ECO:0000313" key="2">
    <source>
        <dbReference type="EMBL" id="KEQ90126.1"/>
    </source>
</evidence>
<proteinExistence type="predicted"/>
<dbReference type="EMBL" id="KL584974">
    <property type="protein sequence ID" value="KEQ90126.1"/>
    <property type="molecule type" value="Genomic_DNA"/>
</dbReference>
<gene>
    <name evidence="2" type="ORF">M438DRAFT_371130</name>
</gene>
<name>A0A074YTJ6_AURPU</name>
<accession>A0A074YTJ6</accession>